<reference evidence="2" key="4">
    <citation type="submission" date="2025-09" db="UniProtKB">
        <authorList>
            <consortium name="Ensembl"/>
        </authorList>
    </citation>
    <scope>IDENTIFICATION</scope>
</reference>
<reference evidence="2" key="2">
    <citation type="journal article" date="2008" name="Genome Biol.">
        <title>Improved genome assembly and evidence-based global gene model set for the chordate Ciona intestinalis: new insight into intron and operon populations.</title>
        <authorList>
            <person name="Satou Y."/>
            <person name="Mineta K."/>
            <person name="Ogasawara M."/>
            <person name="Sasakura Y."/>
            <person name="Shoguchi E."/>
            <person name="Ueno K."/>
            <person name="Yamada L."/>
            <person name="Matsumoto J."/>
            <person name="Wasserscheid J."/>
            <person name="Dewar K."/>
            <person name="Wiley G.B."/>
            <person name="Macmil S.L."/>
            <person name="Roe B.A."/>
            <person name="Zeller R.W."/>
            <person name="Hastings K.E."/>
            <person name="Lemaire P."/>
            <person name="Lindquist E."/>
            <person name="Endo T."/>
            <person name="Hotta K."/>
            <person name="Inaba K."/>
        </authorList>
    </citation>
    <scope>NUCLEOTIDE SEQUENCE [LARGE SCALE GENOMIC DNA]</scope>
    <source>
        <strain evidence="2">wild type</strain>
    </source>
</reference>
<sequence>MRYLFISTTILFYLIILADAQDLKPNVSVLATYFSSLMKDTLGVEILQKKINNLQFERQRRNGTEFLNQVSTILSSTILERVTALQNLQAEVLSSFQGQEQSWTPCCKYDMEQLRINVNYKTKVDTDNMCEIISPTSPPFIQSLSSDVLSAMKLNHQQVPDIKWQYVANEQGVMTVYPSHKIPNCTSIDPRFRPWYTETAWPKPKRFLIL</sequence>
<evidence type="ECO:0000313" key="3">
    <source>
        <dbReference type="Proteomes" id="UP000008144"/>
    </source>
</evidence>
<accession>F6U137</accession>
<keyword evidence="1" id="KW-0732">Signal</keyword>
<evidence type="ECO:0000313" key="2">
    <source>
        <dbReference type="Ensembl" id="ENSCINP00000001651.2"/>
    </source>
</evidence>
<dbReference type="HOGENOM" id="CLU_1312609_0_0_1"/>
<dbReference type="PANTHER" id="PTHR10166:SF66">
    <property type="entry name" value="VWFA AND CACHE DOMAIN-CONTAINING PROTEIN CG16868"/>
    <property type="match status" value="1"/>
</dbReference>
<dbReference type="Proteomes" id="UP000008144">
    <property type="component" value="Chromosome 2"/>
</dbReference>
<feature type="chain" id="PRO_5003342885" evidence="1">
    <location>
        <begin position="21"/>
        <end position="210"/>
    </location>
</feature>
<name>F6U137_CIOIN</name>
<feature type="signal peptide" evidence="1">
    <location>
        <begin position="1"/>
        <end position="20"/>
    </location>
</feature>
<reference evidence="3" key="1">
    <citation type="journal article" date="2002" name="Science">
        <title>The draft genome of Ciona intestinalis: insights into chordate and vertebrate origins.</title>
        <authorList>
            <person name="Dehal P."/>
            <person name="Satou Y."/>
            <person name="Campbell R.K."/>
            <person name="Chapman J."/>
            <person name="Degnan B."/>
            <person name="De Tomaso A."/>
            <person name="Davidson B."/>
            <person name="Di Gregorio A."/>
            <person name="Gelpke M."/>
            <person name="Goodstein D.M."/>
            <person name="Harafuji N."/>
            <person name="Hastings K.E."/>
            <person name="Ho I."/>
            <person name="Hotta K."/>
            <person name="Huang W."/>
            <person name="Kawashima T."/>
            <person name="Lemaire P."/>
            <person name="Martinez D."/>
            <person name="Meinertzhagen I.A."/>
            <person name="Necula S."/>
            <person name="Nonaka M."/>
            <person name="Putnam N."/>
            <person name="Rash S."/>
            <person name="Saiga H."/>
            <person name="Satake M."/>
            <person name="Terry A."/>
            <person name="Yamada L."/>
            <person name="Wang H.G."/>
            <person name="Awazu S."/>
            <person name="Azumi K."/>
            <person name="Boore J."/>
            <person name="Branno M."/>
            <person name="Chin-Bow S."/>
            <person name="DeSantis R."/>
            <person name="Doyle S."/>
            <person name="Francino P."/>
            <person name="Keys D.N."/>
            <person name="Haga S."/>
            <person name="Hayashi H."/>
            <person name="Hino K."/>
            <person name="Imai K.S."/>
            <person name="Inaba K."/>
            <person name="Kano S."/>
            <person name="Kobayashi K."/>
            <person name="Kobayashi M."/>
            <person name="Lee B.I."/>
            <person name="Makabe K.W."/>
            <person name="Manohar C."/>
            <person name="Matassi G."/>
            <person name="Medina M."/>
            <person name="Mochizuki Y."/>
            <person name="Mount S."/>
            <person name="Morishita T."/>
            <person name="Miura S."/>
            <person name="Nakayama A."/>
            <person name="Nishizaka S."/>
            <person name="Nomoto H."/>
            <person name="Ohta F."/>
            <person name="Oishi K."/>
            <person name="Rigoutsos I."/>
            <person name="Sano M."/>
            <person name="Sasaki A."/>
            <person name="Sasakura Y."/>
            <person name="Shoguchi E."/>
            <person name="Shin-i T."/>
            <person name="Spagnuolo A."/>
            <person name="Stainier D."/>
            <person name="Suzuki M.M."/>
            <person name="Tassy O."/>
            <person name="Takatori N."/>
            <person name="Tokuoka M."/>
            <person name="Yagi K."/>
            <person name="Yoshizaki F."/>
            <person name="Wada S."/>
            <person name="Zhang C."/>
            <person name="Hyatt P.D."/>
            <person name="Larimer F."/>
            <person name="Detter C."/>
            <person name="Doggett N."/>
            <person name="Glavina T."/>
            <person name="Hawkins T."/>
            <person name="Richardson P."/>
            <person name="Lucas S."/>
            <person name="Kohara Y."/>
            <person name="Levine M."/>
            <person name="Satoh N."/>
            <person name="Rokhsar D.S."/>
        </authorList>
    </citation>
    <scope>NUCLEOTIDE SEQUENCE [LARGE SCALE GENOMIC DNA]</scope>
</reference>
<dbReference type="Ensembl" id="ENSCINT00000001651.2">
    <property type="protein sequence ID" value="ENSCINP00000001651.2"/>
    <property type="gene ID" value="ENSCING00000000911.2"/>
</dbReference>
<proteinExistence type="predicted"/>
<dbReference type="InterPro" id="IPR051173">
    <property type="entry name" value="Ca_channel_alpha-2/delta"/>
</dbReference>
<dbReference type="GeneTree" id="ENSGT00940000157568"/>
<reference evidence="2" key="3">
    <citation type="submission" date="2025-08" db="UniProtKB">
        <authorList>
            <consortium name="Ensembl"/>
        </authorList>
    </citation>
    <scope>IDENTIFICATION</scope>
</reference>
<dbReference type="STRING" id="7719.ENSCINP00000001651"/>
<dbReference type="PANTHER" id="PTHR10166">
    <property type="entry name" value="VOLTAGE-DEPENDENT CALCIUM CHANNEL SUBUNIT ALPHA-2/DELTA-RELATED"/>
    <property type="match status" value="1"/>
</dbReference>
<keyword evidence="3" id="KW-1185">Reference proteome</keyword>
<dbReference type="EMBL" id="EAAA01001357">
    <property type="status" value="NOT_ANNOTATED_CDS"/>
    <property type="molecule type" value="Genomic_DNA"/>
</dbReference>
<organism evidence="2 3">
    <name type="scientific">Ciona intestinalis</name>
    <name type="common">Transparent sea squirt</name>
    <name type="synonym">Ascidia intestinalis</name>
    <dbReference type="NCBI Taxonomy" id="7719"/>
    <lineage>
        <taxon>Eukaryota</taxon>
        <taxon>Metazoa</taxon>
        <taxon>Chordata</taxon>
        <taxon>Tunicata</taxon>
        <taxon>Ascidiacea</taxon>
        <taxon>Phlebobranchia</taxon>
        <taxon>Cionidae</taxon>
        <taxon>Ciona</taxon>
    </lineage>
</organism>
<protein>
    <submittedName>
        <fullName evidence="2">Uncharacterized protein</fullName>
    </submittedName>
</protein>
<dbReference type="OMA" id="RSAFHIV"/>
<dbReference type="AlphaFoldDB" id="F6U137"/>
<evidence type="ECO:0000256" key="1">
    <source>
        <dbReference type="SAM" id="SignalP"/>
    </source>
</evidence>
<dbReference type="InParanoid" id="F6U137"/>